<protein>
    <submittedName>
        <fullName evidence="1">Uncharacterized protein</fullName>
    </submittedName>
</protein>
<proteinExistence type="predicted"/>
<gene>
    <name evidence="1" type="ORF">N7492_004057</name>
</gene>
<dbReference type="AlphaFoldDB" id="A0A9W9LY14"/>
<name>A0A9W9LY14_9EURO</name>
<evidence type="ECO:0000313" key="1">
    <source>
        <dbReference type="EMBL" id="KAJ5180847.1"/>
    </source>
</evidence>
<comment type="caution">
    <text evidence="1">The sequence shown here is derived from an EMBL/GenBank/DDBJ whole genome shotgun (WGS) entry which is preliminary data.</text>
</comment>
<dbReference type="Proteomes" id="UP001146351">
    <property type="component" value="Unassembled WGS sequence"/>
</dbReference>
<dbReference type="EMBL" id="JAPQKO010000002">
    <property type="protein sequence ID" value="KAJ5180847.1"/>
    <property type="molecule type" value="Genomic_DNA"/>
</dbReference>
<organism evidence="1 2">
    <name type="scientific">Penicillium capsulatum</name>
    <dbReference type="NCBI Taxonomy" id="69766"/>
    <lineage>
        <taxon>Eukaryota</taxon>
        <taxon>Fungi</taxon>
        <taxon>Dikarya</taxon>
        <taxon>Ascomycota</taxon>
        <taxon>Pezizomycotina</taxon>
        <taxon>Eurotiomycetes</taxon>
        <taxon>Eurotiomycetidae</taxon>
        <taxon>Eurotiales</taxon>
        <taxon>Aspergillaceae</taxon>
        <taxon>Penicillium</taxon>
    </lineage>
</organism>
<accession>A0A9W9LY14</accession>
<reference evidence="1" key="1">
    <citation type="submission" date="2022-11" db="EMBL/GenBank/DDBJ databases">
        <authorList>
            <person name="Petersen C."/>
        </authorList>
    </citation>
    <scope>NUCLEOTIDE SEQUENCE</scope>
    <source>
        <strain evidence="1">IBT 21917</strain>
    </source>
</reference>
<dbReference type="OrthoDB" id="3431997at2759"/>
<keyword evidence="2" id="KW-1185">Reference proteome</keyword>
<sequence length="195" mass="20882">MSSLAPQPCTQYLINCGFWGGSYDILQDGAHLYHVDVSRFTPGKPDLTFHAGPSTSGNVVAVCKYEKFSLDSEIGLGNPGQPLGLQWERLNAHGFMTKRFTFRVGFGSGPPEVFVWKNTHSLGKGITGNMKLMHEQTNTLTAVFSASNGLSGKAGRLEIYGPHAKEFQFMVLITAIAVRERTEGRSGGAAGGGGA</sequence>
<reference evidence="1" key="2">
    <citation type="journal article" date="2023" name="IMA Fungus">
        <title>Comparative genomic study of the Penicillium genus elucidates a diverse pangenome and 15 lateral gene transfer events.</title>
        <authorList>
            <person name="Petersen C."/>
            <person name="Sorensen T."/>
            <person name="Nielsen M.R."/>
            <person name="Sondergaard T.E."/>
            <person name="Sorensen J.L."/>
            <person name="Fitzpatrick D.A."/>
            <person name="Frisvad J.C."/>
            <person name="Nielsen K.L."/>
        </authorList>
    </citation>
    <scope>NUCLEOTIDE SEQUENCE</scope>
    <source>
        <strain evidence="1">IBT 21917</strain>
    </source>
</reference>
<evidence type="ECO:0000313" key="2">
    <source>
        <dbReference type="Proteomes" id="UP001146351"/>
    </source>
</evidence>